<sequence length="85" mass="9614">MPFTHTLHLQTSVGRWHINVHSQVPIIGLVMGERWLISRILYAKFSGYLTFGTLEPGVISAHGQPTINDLLNLYNFRQLGPDTKV</sequence>
<evidence type="ECO:0000313" key="1">
    <source>
        <dbReference type="EMBL" id="KAK9045598.1"/>
    </source>
</evidence>
<dbReference type="EMBL" id="JBBPBN010000001">
    <property type="protein sequence ID" value="KAK9045598.1"/>
    <property type="molecule type" value="Genomic_DNA"/>
</dbReference>
<comment type="caution">
    <text evidence="1">The sequence shown here is derived from an EMBL/GenBank/DDBJ whole genome shotgun (WGS) entry which is preliminary data.</text>
</comment>
<dbReference type="PANTHER" id="PTHR21089">
    <property type="entry name" value="SHIKIMATE DEHYDROGENASE"/>
    <property type="match status" value="1"/>
</dbReference>
<accession>A0ABR2U790</accession>
<name>A0ABR2U790_9ROSI</name>
<gene>
    <name evidence="1" type="ORF">V6N11_051507</name>
</gene>
<dbReference type="Pfam" id="PF01487">
    <property type="entry name" value="DHquinase_I"/>
    <property type="match status" value="1"/>
</dbReference>
<reference evidence="1 2" key="1">
    <citation type="journal article" date="2024" name="G3 (Bethesda)">
        <title>Genome assembly of Hibiscus sabdariffa L. provides insights into metabolisms of medicinal natural products.</title>
        <authorList>
            <person name="Kim T."/>
        </authorList>
    </citation>
    <scope>NUCLEOTIDE SEQUENCE [LARGE SCALE GENOMIC DNA]</scope>
    <source>
        <strain evidence="1">TK-2024</strain>
        <tissue evidence="1">Old leaves</tissue>
    </source>
</reference>
<dbReference type="Gene3D" id="3.20.20.70">
    <property type="entry name" value="Aldolase class I"/>
    <property type="match status" value="1"/>
</dbReference>
<organism evidence="1 2">
    <name type="scientific">Hibiscus sabdariffa</name>
    <name type="common">roselle</name>
    <dbReference type="NCBI Taxonomy" id="183260"/>
    <lineage>
        <taxon>Eukaryota</taxon>
        <taxon>Viridiplantae</taxon>
        <taxon>Streptophyta</taxon>
        <taxon>Embryophyta</taxon>
        <taxon>Tracheophyta</taxon>
        <taxon>Spermatophyta</taxon>
        <taxon>Magnoliopsida</taxon>
        <taxon>eudicotyledons</taxon>
        <taxon>Gunneridae</taxon>
        <taxon>Pentapetalae</taxon>
        <taxon>rosids</taxon>
        <taxon>malvids</taxon>
        <taxon>Malvales</taxon>
        <taxon>Malvaceae</taxon>
        <taxon>Malvoideae</taxon>
        <taxon>Hibiscus</taxon>
    </lineage>
</organism>
<dbReference type="InterPro" id="IPR022893">
    <property type="entry name" value="Shikimate_DH_fam"/>
</dbReference>
<dbReference type="InterPro" id="IPR013785">
    <property type="entry name" value="Aldolase_TIM"/>
</dbReference>
<keyword evidence="2" id="KW-1185">Reference proteome</keyword>
<dbReference type="PANTHER" id="PTHR21089:SF1">
    <property type="entry name" value="BIFUNCTIONAL 3-DEHYDROQUINATE DEHYDRATASE_SHIKIMATE DEHYDROGENASE, CHLOROPLASTIC"/>
    <property type="match status" value="1"/>
</dbReference>
<evidence type="ECO:0000313" key="2">
    <source>
        <dbReference type="Proteomes" id="UP001396334"/>
    </source>
</evidence>
<protein>
    <submittedName>
        <fullName evidence="1">Uncharacterized protein</fullName>
    </submittedName>
</protein>
<proteinExistence type="predicted"/>
<dbReference type="Proteomes" id="UP001396334">
    <property type="component" value="Unassembled WGS sequence"/>
</dbReference>
<dbReference type="InterPro" id="IPR001381">
    <property type="entry name" value="DHquinase_I"/>
</dbReference>
<dbReference type="SUPFAM" id="SSF51569">
    <property type="entry name" value="Aldolase"/>
    <property type="match status" value="1"/>
</dbReference>